<reference evidence="2" key="1">
    <citation type="journal article" date="2023" name="G3 (Bethesda)">
        <title>A reference genome for the long-term kleptoplast-retaining sea slug Elysia crispata morphotype clarki.</title>
        <authorList>
            <person name="Eastman K.E."/>
            <person name="Pendleton A.L."/>
            <person name="Shaikh M.A."/>
            <person name="Suttiyut T."/>
            <person name="Ogas R."/>
            <person name="Tomko P."/>
            <person name="Gavelis G."/>
            <person name="Widhalm J.R."/>
            <person name="Wisecaver J.H."/>
        </authorList>
    </citation>
    <scope>NUCLEOTIDE SEQUENCE</scope>
    <source>
        <strain evidence="2">ECLA1</strain>
    </source>
</reference>
<comment type="caution">
    <text evidence="2">The sequence shown here is derived from an EMBL/GenBank/DDBJ whole genome shotgun (WGS) entry which is preliminary data.</text>
</comment>
<accession>A0AAE0ZIL2</accession>
<dbReference type="AlphaFoldDB" id="A0AAE0ZIL2"/>
<sequence>MCSNEVSIYPLLAASLDKFWFQVGASVARSETCLCIHCSSASQAQESSLHTSARALLLRRGQITRSHHPGKSSPALVKNPNITLASGTK</sequence>
<feature type="compositionally biased region" description="Polar residues" evidence="1">
    <location>
        <begin position="80"/>
        <end position="89"/>
    </location>
</feature>
<organism evidence="2 3">
    <name type="scientific">Elysia crispata</name>
    <name type="common">lettuce slug</name>
    <dbReference type="NCBI Taxonomy" id="231223"/>
    <lineage>
        <taxon>Eukaryota</taxon>
        <taxon>Metazoa</taxon>
        <taxon>Spiralia</taxon>
        <taxon>Lophotrochozoa</taxon>
        <taxon>Mollusca</taxon>
        <taxon>Gastropoda</taxon>
        <taxon>Heterobranchia</taxon>
        <taxon>Euthyneura</taxon>
        <taxon>Panpulmonata</taxon>
        <taxon>Sacoglossa</taxon>
        <taxon>Placobranchoidea</taxon>
        <taxon>Plakobranchidae</taxon>
        <taxon>Elysia</taxon>
    </lineage>
</organism>
<evidence type="ECO:0000313" key="3">
    <source>
        <dbReference type="Proteomes" id="UP001283361"/>
    </source>
</evidence>
<protein>
    <submittedName>
        <fullName evidence="2">Uncharacterized protein</fullName>
    </submittedName>
</protein>
<gene>
    <name evidence="2" type="ORF">RRG08_044761</name>
</gene>
<evidence type="ECO:0000313" key="2">
    <source>
        <dbReference type="EMBL" id="KAK3769566.1"/>
    </source>
</evidence>
<name>A0AAE0ZIL2_9GAST</name>
<dbReference type="Proteomes" id="UP001283361">
    <property type="component" value="Unassembled WGS sequence"/>
</dbReference>
<dbReference type="EMBL" id="JAWDGP010003905">
    <property type="protein sequence ID" value="KAK3769566.1"/>
    <property type="molecule type" value="Genomic_DNA"/>
</dbReference>
<feature type="region of interest" description="Disordered" evidence="1">
    <location>
        <begin position="65"/>
        <end position="89"/>
    </location>
</feature>
<evidence type="ECO:0000256" key="1">
    <source>
        <dbReference type="SAM" id="MobiDB-lite"/>
    </source>
</evidence>
<proteinExistence type="predicted"/>
<keyword evidence="3" id="KW-1185">Reference proteome</keyword>